<dbReference type="NCBIfam" id="TIGR00276">
    <property type="entry name" value="tRNA epoxyqueuosine(34) reductase QueG"/>
    <property type="match status" value="1"/>
</dbReference>
<feature type="binding site" evidence="9">
    <location>
        <position position="188"/>
    </location>
    <ligand>
        <name>[4Fe-4S] cluster</name>
        <dbReference type="ChEBI" id="CHEBI:49883"/>
        <label>1</label>
    </ligand>
</feature>
<dbReference type="PROSITE" id="PS00198">
    <property type="entry name" value="4FE4S_FER_1"/>
    <property type="match status" value="1"/>
</dbReference>
<name>A0AA49GRD3_9BACT</name>
<keyword evidence="7 9" id="KW-0408">Iron</keyword>
<keyword evidence="8 9" id="KW-0411">Iron-sulfur</keyword>
<reference evidence="11" key="2">
    <citation type="journal article" date="2024" name="Antonie Van Leeuwenhoek">
        <title>Roseihalotalea indica gen. nov., sp. nov., a halophilic Bacteroidetes from mesopelagic Southwest Indian Ocean with higher carbohydrate metabolic potential.</title>
        <authorList>
            <person name="Chen B."/>
            <person name="Zhang M."/>
            <person name="Lin D."/>
            <person name="Ye J."/>
            <person name="Tang K."/>
        </authorList>
    </citation>
    <scope>NUCLEOTIDE SEQUENCE</scope>
    <source>
        <strain evidence="11">TK19036</strain>
    </source>
</reference>
<comment type="cofactor">
    <cofactor evidence="9">
        <name>[4Fe-4S] cluster</name>
        <dbReference type="ChEBI" id="CHEBI:49883"/>
    </cofactor>
    <text evidence="9">Binds 2 [4Fe-4S] clusters per monomer.</text>
</comment>
<comment type="subcellular location">
    <subcellularLocation>
        <location evidence="9">Cytoplasm</location>
    </subcellularLocation>
</comment>
<keyword evidence="5 9" id="KW-0671">Queuosine biosynthesis</keyword>
<feature type="binding site" evidence="9">
    <location>
        <position position="155"/>
    </location>
    <ligand>
        <name>cob(II)alamin</name>
        <dbReference type="ChEBI" id="CHEBI:16304"/>
    </ligand>
</feature>
<dbReference type="InterPro" id="IPR017896">
    <property type="entry name" value="4Fe4S_Fe-S-bd"/>
</dbReference>
<comment type="cofactor">
    <cofactor evidence="9">
        <name>cob(II)alamin</name>
        <dbReference type="ChEBI" id="CHEBI:16304"/>
    </cofactor>
</comment>
<comment type="function">
    <text evidence="9">Catalyzes the conversion of epoxyqueuosine (oQ) to queuosine (Q), which is a hypermodified base found in the wobble positions of tRNA(Asp), tRNA(Asn), tRNA(His) and tRNA(Tyr).</text>
</comment>
<evidence type="ECO:0000256" key="5">
    <source>
        <dbReference type="ARBA" id="ARBA00022785"/>
    </source>
</evidence>
<evidence type="ECO:0000256" key="1">
    <source>
        <dbReference type="ARBA" id="ARBA00022485"/>
    </source>
</evidence>
<dbReference type="EC" id="1.17.99.6" evidence="9"/>
<feature type="binding site" evidence="9">
    <location>
        <position position="59"/>
    </location>
    <ligand>
        <name>cob(II)alamin</name>
        <dbReference type="ChEBI" id="CHEBI:16304"/>
    </ligand>
</feature>
<dbReference type="Pfam" id="PF13484">
    <property type="entry name" value="Fer4_16"/>
    <property type="match status" value="1"/>
</dbReference>
<keyword evidence="6 9" id="KW-0560">Oxidoreductase</keyword>
<feature type="binding site" evidence="9">
    <location>
        <position position="131"/>
    </location>
    <ligand>
        <name>cob(II)alamin</name>
        <dbReference type="ChEBI" id="CHEBI:16304"/>
    </ligand>
</feature>
<organism evidence="11">
    <name type="scientific">Roseihalotalea indica</name>
    <dbReference type="NCBI Taxonomy" id="2867963"/>
    <lineage>
        <taxon>Bacteria</taxon>
        <taxon>Pseudomonadati</taxon>
        <taxon>Bacteroidota</taxon>
        <taxon>Cytophagia</taxon>
        <taxon>Cytophagales</taxon>
        <taxon>Catalimonadaceae</taxon>
        <taxon>Roseihalotalea</taxon>
    </lineage>
</organism>
<keyword evidence="9" id="KW-0170">Cobalt</keyword>
<feature type="binding site" evidence="9">
    <location>
        <position position="191"/>
    </location>
    <ligand>
        <name>[4Fe-4S] cluster</name>
        <dbReference type="ChEBI" id="CHEBI:49883"/>
        <label>1</label>
    </ligand>
</feature>
<evidence type="ECO:0000313" key="11">
    <source>
        <dbReference type="EMBL" id="WKN39547.1"/>
    </source>
</evidence>
<dbReference type="PANTHER" id="PTHR30002">
    <property type="entry name" value="EPOXYQUEUOSINE REDUCTASE"/>
    <property type="match status" value="1"/>
</dbReference>
<dbReference type="GO" id="GO:0005737">
    <property type="term" value="C:cytoplasm"/>
    <property type="evidence" value="ECO:0007669"/>
    <property type="project" value="UniProtKB-SubCell"/>
</dbReference>
<evidence type="ECO:0000256" key="8">
    <source>
        <dbReference type="ARBA" id="ARBA00023014"/>
    </source>
</evidence>
<dbReference type="FunFam" id="3.30.70.20:FF:000037">
    <property type="entry name" value="Epoxyqueuosine reductase"/>
    <property type="match status" value="1"/>
</dbReference>
<feature type="binding site" evidence="9">
    <location>
        <position position="152"/>
    </location>
    <ligand>
        <name>cob(II)alamin</name>
        <dbReference type="ChEBI" id="CHEBI:16304"/>
    </ligand>
</feature>
<sequence length="307" mass="35366">MSIEKQTLFLKEAARQLGFDFCGVAKAEFLSEEAPRLESWLNQGMQGKMHYLENYFDIRLDPTKLMEGAQSVVTLLYNYYPSEDLASIDSYKIAKYAYGKDYHFVIKEKLRSLLDQLREEIGDIGGRAFVDSAPILERVWAKKSGLGWVGKNSLLLNKQQGSFFFIAVLLLDIKLEYDHPTTDHCGTCTRCLDACPTDAIVEPYVVDGSKCISYFTIELKDEIPQEVQGKFEDWIFGCDICQDVCPWNRHSRPHQEPAFEPHPDLAGMKKQDWEELTEEVFRKVFQKSAVKRTKFEGLKRNIKFARS</sequence>
<dbReference type="EMBL" id="CP120682">
    <property type="protein sequence ID" value="WKN39547.1"/>
    <property type="molecule type" value="Genomic_DNA"/>
</dbReference>
<proteinExistence type="inferred from homology"/>
<feature type="binding site" evidence="9">
    <location>
        <position position="211"/>
    </location>
    <ligand>
        <name>[4Fe-4S] cluster</name>
        <dbReference type="ChEBI" id="CHEBI:49883"/>
        <label>2</label>
    </ligand>
</feature>
<feature type="binding site" evidence="9">
    <location>
        <position position="195"/>
    </location>
    <ligand>
        <name>[4Fe-4S] cluster</name>
        <dbReference type="ChEBI" id="CHEBI:49883"/>
        <label>2</label>
    </ligand>
</feature>
<dbReference type="SUPFAM" id="SSF46548">
    <property type="entry name" value="alpha-helical ferredoxin"/>
    <property type="match status" value="1"/>
</dbReference>
<dbReference type="GO" id="GO:0031419">
    <property type="term" value="F:cobalamin binding"/>
    <property type="evidence" value="ECO:0007669"/>
    <property type="project" value="UniProtKB-KW"/>
</dbReference>
<dbReference type="Pfam" id="PF08331">
    <property type="entry name" value="QueG_DUF1730"/>
    <property type="match status" value="1"/>
</dbReference>
<dbReference type="InterPro" id="IPR004453">
    <property type="entry name" value="QueG"/>
</dbReference>
<evidence type="ECO:0000259" key="10">
    <source>
        <dbReference type="PROSITE" id="PS51379"/>
    </source>
</evidence>
<comment type="catalytic activity">
    <reaction evidence="9">
        <text>epoxyqueuosine(34) in tRNA + AH2 = queuosine(34) in tRNA + A + H2O</text>
        <dbReference type="Rhea" id="RHEA:32159"/>
        <dbReference type="Rhea" id="RHEA-COMP:18571"/>
        <dbReference type="Rhea" id="RHEA-COMP:18582"/>
        <dbReference type="ChEBI" id="CHEBI:13193"/>
        <dbReference type="ChEBI" id="CHEBI:15377"/>
        <dbReference type="ChEBI" id="CHEBI:17499"/>
        <dbReference type="ChEBI" id="CHEBI:194431"/>
        <dbReference type="ChEBI" id="CHEBI:194443"/>
        <dbReference type="EC" id="1.17.99.6"/>
    </reaction>
</comment>
<feature type="binding site" evidence="9">
    <location>
        <begin position="238"/>
        <end position="239"/>
    </location>
    <ligand>
        <name>cob(II)alamin</name>
        <dbReference type="ChEBI" id="CHEBI:16304"/>
    </ligand>
</feature>
<feature type="domain" description="4Fe-4S ferredoxin-type" evidence="10">
    <location>
        <begin position="173"/>
        <end position="205"/>
    </location>
</feature>
<comment type="pathway">
    <text evidence="9">tRNA modification; tRNA-queuosine biosynthesis.</text>
</comment>
<dbReference type="AlphaFoldDB" id="A0AA49GRD3"/>
<feature type="binding site" evidence="9">
    <location>
        <position position="220"/>
    </location>
    <ligand>
        <name>tRNA</name>
        <dbReference type="ChEBI" id="CHEBI:17843"/>
    </ligand>
</feature>
<dbReference type="InterPro" id="IPR013542">
    <property type="entry name" value="QueG_DUF1730"/>
</dbReference>
<evidence type="ECO:0000256" key="3">
    <source>
        <dbReference type="ARBA" id="ARBA00022694"/>
    </source>
</evidence>
<feature type="binding site" evidence="9">
    <location>
        <position position="245"/>
    </location>
    <ligand>
        <name>[4Fe-4S] cluster</name>
        <dbReference type="ChEBI" id="CHEBI:49883"/>
        <label>1</label>
    </ligand>
</feature>
<reference evidence="11" key="1">
    <citation type="journal article" date="2023" name="Comput. Struct. Biotechnol. J.">
        <title>Discovery of a novel marine Bacteroidetes with a rich repertoire of carbohydrate-active enzymes.</title>
        <authorList>
            <person name="Chen B."/>
            <person name="Liu G."/>
            <person name="Chen Q."/>
            <person name="Wang H."/>
            <person name="Liu L."/>
            <person name="Tang K."/>
        </authorList>
    </citation>
    <scope>NUCLEOTIDE SEQUENCE</scope>
    <source>
        <strain evidence="11">TK19036</strain>
    </source>
</reference>
<dbReference type="GO" id="GO:0051539">
    <property type="term" value="F:4 iron, 4 sulfur cluster binding"/>
    <property type="evidence" value="ECO:0007669"/>
    <property type="project" value="UniProtKB-KW"/>
</dbReference>
<comment type="caution">
    <text evidence="9">Lacks conserved residue(s) required for the propagation of feature annotation.</text>
</comment>
<comment type="subunit">
    <text evidence="9">Monomer.</text>
</comment>
<dbReference type="HAMAP" id="MF_00916">
    <property type="entry name" value="QueG"/>
    <property type="match status" value="1"/>
</dbReference>
<dbReference type="GO" id="GO:0008616">
    <property type="term" value="P:tRNA queuosine(34) biosynthetic process"/>
    <property type="evidence" value="ECO:0007669"/>
    <property type="project" value="UniProtKB-UniRule"/>
</dbReference>
<keyword evidence="2 9" id="KW-0963">Cytoplasm</keyword>
<dbReference type="Gene3D" id="3.30.70.20">
    <property type="match status" value="1"/>
</dbReference>
<feature type="binding site" evidence="9">
    <location>
        <position position="238"/>
    </location>
    <ligand>
        <name>[4Fe-4S] cluster</name>
        <dbReference type="ChEBI" id="CHEBI:49883"/>
        <label>2</label>
    </ligand>
</feature>
<feature type="binding site" evidence="9">
    <location>
        <position position="213"/>
    </location>
    <ligand>
        <name>cob(II)alamin</name>
        <dbReference type="ChEBI" id="CHEBI:16304"/>
    </ligand>
</feature>
<protein>
    <recommendedName>
        <fullName evidence="9">Epoxyqueuosine reductase</fullName>
        <ecNumber evidence="9">1.17.99.6</ecNumber>
    </recommendedName>
    <alternativeName>
        <fullName evidence="9">Queuosine biosynthesis protein QueG</fullName>
    </alternativeName>
</protein>
<feature type="binding site" evidence="9">
    <location>
        <position position="185"/>
    </location>
    <ligand>
        <name>[4Fe-4S] cluster</name>
        <dbReference type="ChEBI" id="CHEBI:49883"/>
        <label>1</label>
    </ligand>
</feature>
<feature type="binding site" evidence="9">
    <location>
        <position position="241"/>
    </location>
    <ligand>
        <name>[4Fe-4S] cluster</name>
        <dbReference type="ChEBI" id="CHEBI:49883"/>
        <label>2</label>
    </ligand>
</feature>
<evidence type="ECO:0000256" key="4">
    <source>
        <dbReference type="ARBA" id="ARBA00022723"/>
    </source>
</evidence>
<keyword evidence="3 9" id="KW-0819">tRNA processing</keyword>
<keyword evidence="4 9" id="KW-0479">Metal-binding</keyword>
<dbReference type="GO" id="GO:0052693">
    <property type="term" value="F:epoxyqueuosine reductase activity"/>
    <property type="evidence" value="ECO:0007669"/>
    <property type="project" value="UniProtKB-UniRule"/>
</dbReference>
<gene>
    <name evidence="9 11" type="primary">queG</name>
    <name evidence="11" type="ORF">K4G66_12675</name>
</gene>
<evidence type="ECO:0000256" key="9">
    <source>
        <dbReference type="HAMAP-Rule" id="MF_00916"/>
    </source>
</evidence>
<dbReference type="InterPro" id="IPR017900">
    <property type="entry name" value="4Fe4S_Fe_S_CS"/>
</dbReference>
<keyword evidence="9" id="KW-0846">Cobalamin</keyword>
<accession>A0AA49GRD3</accession>
<comment type="similarity">
    <text evidence="9">Belongs to the QueG family.</text>
</comment>
<evidence type="ECO:0000256" key="2">
    <source>
        <dbReference type="ARBA" id="ARBA00022490"/>
    </source>
</evidence>
<evidence type="ECO:0000256" key="7">
    <source>
        <dbReference type="ARBA" id="ARBA00023004"/>
    </source>
</evidence>
<feature type="active site" description="Proton donor" evidence="9">
    <location>
        <position position="131"/>
    </location>
</feature>
<dbReference type="GO" id="GO:0046872">
    <property type="term" value="F:metal ion binding"/>
    <property type="evidence" value="ECO:0007669"/>
    <property type="project" value="UniProtKB-KW"/>
</dbReference>
<evidence type="ECO:0000256" key="6">
    <source>
        <dbReference type="ARBA" id="ARBA00023002"/>
    </source>
</evidence>
<dbReference type="PANTHER" id="PTHR30002:SF4">
    <property type="entry name" value="EPOXYQUEUOSINE REDUCTASE"/>
    <property type="match status" value="1"/>
</dbReference>
<keyword evidence="1 9" id="KW-0004">4Fe-4S</keyword>
<feature type="binding site" evidence="9">
    <location>
        <position position="166"/>
    </location>
    <ligand>
        <name>cob(II)alamin</name>
        <dbReference type="ChEBI" id="CHEBI:16304"/>
    </ligand>
</feature>
<dbReference type="PROSITE" id="PS51379">
    <property type="entry name" value="4FE4S_FER_2"/>
    <property type="match status" value="1"/>
</dbReference>